<evidence type="ECO:0000313" key="1">
    <source>
        <dbReference type="EMBL" id="JAD51425.1"/>
    </source>
</evidence>
<accession>A0A0A9AR72</accession>
<organism evidence="1">
    <name type="scientific">Arundo donax</name>
    <name type="common">Giant reed</name>
    <name type="synonym">Donax arundinaceus</name>
    <dbReference type="NCBI Taxonomy" id="35708"/>
    <lineage>
        <taxon>Eukaryota</taxon>
        <taxon>Viridiplantae</taxon>
        <taxon>Streptophyta</taxon>
        <taxon>Embryophyta</taxon>
        <taxon>Tracheophyta</taxon>
        <taxon>Spermatophyta</taxon>
        <taxon>Magnoliopsida</taxon>
        <taxon>Liliopsida</taxon>
        <taxon>Poales</taxon>
        <taxon>Poaceae</taxon>
        <taxon>PACMAD clade</taxon>
        <taxon>Arundinoideae</taxon>
        <taxon>Arundineae</taxon>
        <taxon>Arundo</taxon>
    </lineage>
</organism>
<dbReference type="EMBL" id="GBRH01246470">
    <property type="protein sequence ID" value="JAD51425.1"/>
    <property type="molecule type" value="Transcribed_RNA"/>
</dbReference>
<reference evidence="1" key="1">
    <citation type="submission" date="2014-09" db="EMBL/GenBank/DDBJ databases">
        <authorList>
            <person name="Magalhaes I.L.F."/>
            <person name="Oliveira U."/>
            <person name="Santos F.R."/>
            <person name="Vidigal T.H.D.A."/>
            <person name="Brescovit A.D."/>
            <person name="Santos A.J."/>
        </authorList>
    </citation>
    <scope>NUCLEOTIDE SEQUENCE</scope>
    <source>
        <tissue evidence="1">Shoot tissue taken approximately 20 cm above the soil surface</tissue>
    </source>
</reference>
<dbReference type="AlphaFoldDB" id="A0A0A9AR72"/>
<reference evidence="1" key="2">
    <citation type="journal article" date="2015" name="Data Brief">
        <title>Shoot transcriptome of the giant reed, Arundo donax.</title>
        <authorList>
            <person name="Barrero R.A."/>
            <person name="Guerrero F.D."/>
            <person name="Moolhuijzen P."/>
            <person name="Goolsby J.A."/>
            <person name="Tidwell J."/>
            <person name="Bellgard S.E."/>
            <person name="Bellgard M.I."/>
        </authorList>
    </citation>
    <scope>NUCLEOTIDE SEQUENCE</scope>
    <source>
        <tissue evidence="1">Shoot tissue taken approximately 20 cm above the soil surface</tissue>
    </source>
</reference>
<sequence>MQVHGREVLKCQVVTSACSQISHNGKI</sequence>
<protein>
    <submittedName>
        <fullName evidence="1">Uncharacterized protein</fullName>
    </submittedName>
</protein>
<proteinExistence type="predicted"/>
<name>A0A0A9AR72_ARUDO</name>